<dbReference type="STRING" id="177199.A0A420XZZ9"/>
<dbReference type="OrthoDB" id="408631at2759"/>
<organism evidence="4 5">
    <name type="scientific">Coniochaeta pulveracea</name>
    <dbReference type="NCBI Taxonomy" id="177199"/>
    <lineage>
        <taxon>Eukaryota</taxon>
        <taxon>Fungi</taxon>
        <taxon>Dikarya</taxon>
        <taxon>Ascomycota</taxon>
        <taxon>Pezizomycotina</taxon>
        <taxon>Sordariomycetes</taxon>
        <taxon>Sordariomycetidae</taxon>
        <taxon>Coniochaetales</taxon>
        <taxon>Coniochaetaceae</taxon>
        <taxon>Coniochaeta</taxon>
    </lineage>
</organism>
<dbReference type="EMBL" id="QVQW01000079">
    <property type="protein sequence ID" value="RKU41255.1"/>
    <property type="molecule type" value="Genomic_DNA"/>
</dbReference>
<dbReference type="SUPFAM" id="SSF53474">
    <property type="entry name" value="alpha/beta-Hydrolases"/>
    <property type="match status" value="1"/>
</dbReference>
<dbReference type="InterPro" id="IPR050300">
    <property type="entry name" value="GDXG_lipolytic_enzyme"/>
</dbReference>
<sequence length="397" mass="44724">MILGPVSYLDCIVFCLLLAPQLIWHVGLFETTFCALTALPFLVLKAPLSFIYERYLIPRQRQSSFVQRSSPFEDFVIRCVRYSFANISPRIGRVFFSRQVALPFLRWRMLRHGYLNPPIHWEAYEDELFKGVWIIREPRCQPDLVLLYAHGGGFAMGSSYFYLEFLLAWLSMLSEAGYKNPAIFALEYTLVPDASFPTQLRETVAAYRHVVALARDPSIMCLGGDSAGGTLILSLMLYLADGDDQSEKPALALLISPWVTLDSPRHQNNTSDYLDAFTLQRYGEQYAGAEVHIGNPVLSPGSCRDMGWWRKASPTKGIFITYGAEEVFEPEIKDFAHLLHKAGVAVKSEEEPGGIHAWPVASLFLSSSVDQRFKGLRSLVNTIRESVPPQERKGTLG</sequence>
<dbReference type="Gene3D" id="3.40.50.1820">
    <property type="entry name" value="alpha/beta hydrolase"/>
    <property type="match status" value="1"/>
</dbReference>
<gene>
    <name evidence="4" type="ORF">DL546_003724</name>
</gene>
<keyword evidence="1" id="KW-0378">Hydrolase</keyword>
<comment type="caution">
    <text evidence="4">The sequence shown here is derived from an EMBL/GenBank/DDBJ whole genome shotgun (WGS) entry which is preliminary data.</text>
</comment>
<dbReference type="InterPro" id="IPR013094">
    <property type="entry name" value="AB_hydrolase_3"/>
</dbReference>
<reference evidence="4 5" key="1">
    <citation type="submission" date="2018-08" db="EMBL/GenBank/DDBJ databases">
        <title>Draft genome of the lignicolous fungus Coniochaeta pulveracea.</title>
        <authorList>
            <person name="Borstlap C.J."/>
            <person name="De Witt R.N."/>
            <person name="Botha A."/>
            <person name="Volschenk H."/>
        </authorList>
    </citation>
    <scope>NUCLEOTIDE SEQUENCE [LARGE SCALE GENOMIC DNA]</scope>
    <source>
        <strain evidence="4 5">CAB683</strain>
    </source>
</reference>
<dbReference type="Pfam" id="PF07859">
    <property type="entry name" value="Abhydrolase_3"/>
    <property type="match status" value="1"/>
</dbReference>
<evidence type="ECO:0000256" key="1">
    <source>
        <dbReference type="ARBA" id="ARBA00022801"/>
    </source>
</evidence>
<evidence type="ECO:0000259" key="3">
    <source>
        <dbReference type="Pfam" id="PF07859"/>
    </source>
</evidence>
<dbReference type="PANTHER" id="PTHR48081:SF2">
    <property type="entry name" value="ALPHA_BETA-HYDROLASE"/>
    <property type="match status" value="1"/>
</dbReference>
<feature type="domain" description="Alpha/beta hydrolase fold-3" evidence="3">
    <location>
        <begin position="146"/>
        <end position="358"/>
    </location>
</feature>
<evidence type="ECO:0000256" key="2">
    <source>
        <dbReference type="SAM" id="Phobius"/>
    </source>
</evidence>
<proteinExistence type="predicted"/>
<keyword evidence="2" id="KW-0812">Transmembrane</keyword>
<evidence type="ECO:0000313" key="5">
    <source>
        <dbReference type="Proteomes" id="UP000275385"/>
    </source>
</evidence>
<dbReference type="Proteomes" id="UP000275385">
    <property type="component" value="Unassembled WGS sequence"/>
</dbReference>
<protein>
    <recommendedName>
        <fullName evidence="3">Alpha/beta hydrolase fold-3 domain-containing protein</fullName>
    </recommendedName>
</protein>
<dbReference type="AlphaFoldDB" id="A0A420XZZ9"/>
<keyword evidence="5" id="KW-1185">Reference proteome</keyword>
<keyword evidence="2" id="KW-0472">Membrane</keyword>
<dbReference type="PANTHER" id="PTHR48081">
    <property type="entry name" value="AB HYDROLASE SUPERFAMILY PROTEIN C4A8.06C"/>
    <property type="match status" value="1"/>
</dbReference>
<feature type="transmembrane region" description="Helical" evidence="2">
    <location>
        <begin position="33"/>
        <end position="52"/>
    </location>
</feature>
<name>A0A420XZZ9_9PEZI</name>
<dbReference type="GO" id="GO:0016787">
    <property type="term" value="F:hydrolase activity"/>
    <property type="evidence" value="ECO:0007669"/>
    <property type="project" value="UniProtKB-KW"/>
</dbReference>
<keyword evidence="2" id="KW-1133">Transmembrane helix</keyword>
<accession>A0A420XZZ9</accession>
<evidence type="ECO:0000313" key="4">
    <source>
        <dbReference type="EMBL" id="RKU41255.1"/>
    </source>
</evidence>
<dbReference type="InterPro" id="IPR029058">
    <property type="entry name" value="AB_hydrolase_fold"/>
</dbReference>